<dbReference type="AlphaFoldDB" id="A0A192B1B0"/>
<reference evidence="1" key="1">
    <citation type="submission" date="2016-06" db="EMBL/GenBank/DDBJ databases">
        <title>Pandoraea oxalativorans DSM 23570 Genome Sequencing.</title>
        <authorList>
            <person name="Ee R."/>
            <person name="Lim Y.-L."/>
            <person name="Yong D."/>
            <person name="Yin W.-F."/>
            <person name="Chan K.-G."/>
        </authorList>
    </citation>
    <scope>NUCLEOTIDE SEQUENCE</scope>
    <source>
        <strain evidence="1">DSM 23570</strain>
    </source>
</reference>
<dbReference type="EMBL" id="CP011253">
    <property type="protein sequence ID" value="ANJ87104.1"/>
    <property type="molecule type" value="Genomic_DNA"/>
</dbReference>
<name>A0A192B1B0_9BURK</name>
<evidence type="ECO:0000313" key="1">
    <source>
        <dbReference type="EMBL" id="ANJ87104.1"/>
    </source>
</evidence>
<gene>
    <name evidence="1" type="ORF">MB84_31070</name>
</gene>
<organism evidence="1 2">
    <name type="scientific">Pandoraea oxalativorans</name>
    <dbReference type="NCBI Taxonomy" id="573737"/>
    <lineage>
        <taxon>Bacteria</taxon>
        <taxon>Pseudomonadati</taxon>
        <taxon>Pseudomonadota</taxon>
        <taxon>Betaproteobacteria</taxon>
        <taxon>Burkholderiales</taxon>
        <taxon>Burkholderiaceae</taxon>
        <taxon>Pandoraea</taxon>
    </lineage>
</organism>
<dbReference type="Proteomes" id="UP000035050">
    <property type="component" value="Chromosome"/>
</dbReference>
<accession>A0A192B1B0</accession>
<dbReference type="KEGG" id="pox:MB84_31070"/>
<sequence length="91" mass="10449">MALQLTKHPAYFSWLDIHPTAITSMLEQRAADAYDFAAHTTPSTTHRRYDRRKTKVAGYRINSEFGIFVPNFALWNEECARNALNYKGILG</sequence>
<keyword evidence="2" id="KW-1185">Reference proteome</keyword>
<proteinExistence type="predicted"/>
<protein>
    <submittedName>
        <fullName evidence="1">Uncharacterized protein</fullName>
    </submittedName>
</protein>
<evidence type="ECO:0000313" key="2">
    <source>
        <dbReference type="Proteomes" id="UP000035050"/>
    </source>
</evidence>